<dbReference type="InterPro" id="IPR003661">
    <property type="entry name" value="HisK_dim/P_dom"/>
</dbReference>
<evidence type="ECO:0000256" key="2">
    <source>
        <dbReference type="ARBA" id="ARBA00012438"/>
    </source>
</evidence>
<evidence type="ECO:0000256" key="1">
    <source>
        <dbReference type="ARBA" id="ARBA00000085"/>
    </source>
</evidence>
<dbReference type="InterPro" id="IPR036890">
    <property type="entry name" value="HATPase_C_sf"/>
</dbReference>
<reference evidence="10 11" key="1">
    <citation type="submission" date="2019-02" db="EMBL/GenBank/DDBJ databases">
        <title>Deep-cultivation of Planctomycetes and their phenomic and genomic characterization uncovers novel biology.</title>
        <authorList>
            <person name="Wiegand S."/>
            <person name="Jogler M."/>
            <person name="Boedeker C."/>
            <person name="Pinto D."/>
            <person name="Vollmers J."/>
            <person name="Rivas-Marin E."/>
            <person name="Kohn T."/>
            <person name="Peeters S.H."/>
            <person name="Heuer A."/>
            <person name="Rast P."/>
            <person name="Oberbeckmann S."/>
            <person name="Bunk B."/>
            <person name="Jeske O."/>
            <person name="Meyerdierks A."/>
            <person name="Storesund J.E."/>
            <person name="Kallscheuer N."/>
            <person name="Luecker S."/>
            <person name="Lage O.M."/>
            <person name="Pohl T."/>
            <person name="Merkel B.J."/>
            <person name="Hornburger P."/>
            <person name="Mueller R.-W."/>
            <person name="Bruemmer F."/>
            <person name="Labrenz M."/>
            <person name="Spormann A.M."/>
            <person name="Op den Camp H."/>
            <person name="Overmann J."/>
            <person name="Amann R."/>
            <person name="Jetten M.S.M."/>
            <person name="Mascher T."/>
            <person name="Medema M.H."/>
            <person name="Devos D.P."/>
            <person name="Kaster A.-K."/>
            <person name="Ovreas L."/>
            <person name="Rohde M."/>
            <person name="Galperin M.Y."/>
            <person name="Jogler C."/>
        </authorList>
    </citation>
    <scope>NUCLEOTIDE SEQUENCE [LARGE SCALE GENOMIC DNA]</scope>
    <source>
        <strain evidence="10 11">TBK1r</strain>
    </source>
</reference>
<dbReference type="RefSeq" id="WP_419581372.1">
    <property type="nucleotide sequence ID" value="NZ_CP036432.1"/>
</dbReference>
<comment type="catalytic activity">
    <reaction evidence="1">
        <text>ATP + protein L-histidine = ADP + protein N-phospho-L-histidine.</text>
        <dbReference type="EC" id="2.7.13.3"/>
    </reaction>
</comment>
<dbReference type="Pfam" id="PF00512">
    <property type="entry name" value="HisKA"/>
    <property type="match status" value="1"/>
</dbReference>
<feature type="domain" description="Response regulatory" evidence="9">
    <location>
        <begin position="790"/>
        <end position="906"/>
    </location>
</feature>
<evidence type="ECO:0000313" key="10">
    <source>
        <dbReference type="EMBL" id="QDV84219.1"/>
    </source>
</evidence>
<dbReference type="PROSITE" id="PS50110">
    <property type="entry name" value="RESPONSE_REGULATORY"/>
    <property type="match status" value="1"/>
</dbReference>
<evidence type="ECO:0000313" key="11">
    <source>
        <dbReference type="Proteomes" id="UP000318081"/>
    </source>
</evidence>
<evidence type="ECO:0000256" key="7">
    <source>
        <dbReference type="SAM" id="SignalP"/>
    </source>
</evidence>
<dbReference type="Gene3D" id="3.40.50.2300">
    <property type="match status" value="1"/>
</dbReference>
<protein>
    <recommendedName>
        <fullName evidence="2">histidine kinase</fullName>
        <ecNumber evidence="2">2.7.13.3</ecNumber>
    </recommendedName>
</protein>
<keyword evidence="3 4" id="KW-0597">Phosphoprotein</keyword>
<dbReference type="PROSITE" id="PS50109">
    <property type="entry name" value="HIS_KIN"/>
    <property type="match status" value="1"/>
</dbReference>
<proteinExistence type="predicted"/>
<name>A0ABX5XWI3_9BACT</name>
<keyword evidence="6" id="KW-1133">Transmembrane helix</keyword>
<evidence type="ECO:0000256" key="5">
    <source>
        <dbReference type="SAM" id="MobiDB-lite"/>
    </source>
</evidence>
<feature type="modified residue" description="4-aspartylphosphate" evidence="4">
    <location>
        <position position="840"/>
    </location>
</feature>
<sequence>MPPAPMDRLVFFRALAATCLCMAFFAASGLATAQGDAAQGDAKQGGTKRQAAVESGDVIHSLLDLKRHYGRTDVESLPVDLHARVNYWDVRDRAVFVQDQHSAIYLSVPFVQFERHSRLPPGTRIRVIGRLVMDGHYVQVETVEVSDDVVPVEPKSLRIEDLTLGNRWSQRVKTTGVVREVARFGDRWIASCTSGDTSFLVHRFEENAIFQWTRLIGHEVEMEGTLICEVDSDGQPTRYIVEMNEFDSPLRPIRHVDDIVSVADAESRTIEQLRTTDTIPGGLYQTSGQITSVAAGDGYLIESEGAGIFIATAMAREDAAGHLVDVTVRRQGTNQFQAVSLHSRAFQTVPPPQRDEAQSVELSLLPYRATIEADFIFSLSQDDERIIMLRDGDTEFAATLTVNDATWEDLSLENARRVAVTGMVSTAPPGMTELEQDFSPEFIVELEGPDGVLVVSRWWQFSRSAGISALALIAVLGIAGMLCFATLWFRLQRTVRTNRRLEFQLRESQKMDALGRLAGGVAHDFNNLLAAISSNLELIDIGAPQNDDQPSHCLASARRCTAQATKLVRSLLGFTRQTNLDLQVGNLNDAVEEAVLLAKTSLSPDVVVSLQLSPRLPPCRFDHAQLEQVLLNLLFNAHDALGRQTGTIVLQTDPFVDADGSPFTRIQIRDDGHGMDQETRARVFEPFFTTKKVGEGTGLGLALSYGVINQHGGTIDCQSELGHGSVFTILLPAAIDAPTPAKTHGDATPLNQNAKRFSTSTETCAERDELLRVDDAEQAIQSPPADVAMEILLVDDDDEVRRVAKLSLEAIGHRVTDAAGGREAIARVQHGETFDVVILDLMMPDVSGAETFRQLKAIRSNLPIIVCSGLLIEIEKLKQVSGRKPDASLSKPFQLADLQHSLRQVCPQPRSRTDALQAGPVSGG</sequence>
<dbReference type="SUPFAM" id="SSF52172">
    <property type="entry name" value="CheY-like"/>
    <property type="match status" value="1"/>
</dbReference>
<dbReference type="Proteomes" id="UP000318081">
    <property type="component" value="Chromosome"/>
</dbReference>
<dbReference type="SMART" id="SM00448">
    <property type="entry name" value="REC"/>
    <property type="match status" value="1"/>
</dbReference>
<dbReference type="SMART" id="SM00387">
    <property type="entry name" value="HATPase_c"/>
    <property type="match status" value="1"/>
</dbReference>
<evidence type="ECO:0000259" key="9">
    <source>
        <dbReference type="PROSITE" id="PS50110"/>
    </source>
</evidence>
<keyword evidence="6" id="KW-0812">Transmembrane</keyword>
<dbReference type="SUPFAM" id="SSF55874">
    <property type="entry name" value="ATPase domain of HSP90 chaperone/DNA topoisomerase II/histidine kinase"/>
    <property type="match status" value="1"/>
</dbReference>
<organism evidence="10 11">
    <name type="scientific">Stieleria magnilauensis</name>
    <dbReference type="NCBI Taxonomy" id="2527963"/>
    <lineage>
        <taxon>Bacteria</taxon>
        <taxon>Pseudomonadati</taxon>
        <taxon>Planctomycetota</taxon>
        <taxon>Planctomycetia</taxon>
        <taxon>Pirellulales</taxon>
        <taxon>Pirellulaceae</taxon>
        <taxon>Stieleria</taxon>
    </lineage>
</organism>
<keyword evidence="7" id="KW-0732">Signal</keyword>
<dbReference type="InterPro" id="IPR036097">
    <property type="entry name" value="HisK_dim/P_sf"/>
</dbReference>
<feature type="domain" description="Histidine kinase" evidence="8">
    <location>
        <begin position="520"/>
        <end position="735"/>
    </location>
</feature>
<dbReference type="PRINTS" id="PR00344">
    <property type="entry name" value="BCTRLSENSOR"/>
</dbReference>
<evidence type="ECO:0000256" key="6">
    <source>
        <dbReference type="SAM" id="Phobius"/>
    </source>
</evidence>
<gene>
    <name evidence="10" type="ORF">TBK1r_31640</name>
</gene>
<keyword evidence="11" id="KW-1185">Reference proteome</keyword>
<dbReference type="InterPro" id="IPR003594">
    <property type="entry name" value="HATPase_dom"/>
</dbReference>
<evidence type="ECO:0000256" key="3">
    <source>
        <dbReference type="ARBA" id="ARBA00022553"/>
    </source>
</evidence>
<dbReference type="InterPro" id="IPR005467">
    <property type="entry name" value="His_kinase_dom"/>
</dbReference>
<dbReference type="Pfam" id="PF00072">
    <property type="entry name" value="Response_reg"/>
    <property type="match status" value="1"/>
</dbReference>
<dbReference type="InterPro" id="IPR001789">
    <property type="entry name" value="Sig_transdc_resp-reg_receiver"/>
</dbReference>
<feature type="region of interest" description="Disordered" evidence="5">
    <location>
        <begin position="904"/>
        <end position="924"/>
    </location>
</feature>
<dbReference type="EMBL" id="CP036432">
    <property type="protein sequence ID" value="QDV84219.1"/>
    <property type="molecule type" value="Genomic_DNA"/>
</dbReference>
<feature type="chain" id="PRO_5046247665" description="histidine kinase" evidence="7">
    <location>
        <begin position="34"/>
        <end position="924"/>
    </location>
</feature>
<dbReference type="CDD" id="cd00082">
    <property type="entry name" value="HisKA"/>
    <property type="match status" value="1"/>
</dbReference>
<dbReference type="Pfam" id="PF02518">
    <property type="entry name" value="HATPase_c"/>
    <property type="match status" value="1"/>
</dbReference>
<keyword evidence="6" id="KW-0472">Membrane</keyword>
<dbReference type="PANTHER" id="PTHR43065">
    <property type="entry name" value="SENSOR HISTIDINE KINASE"/>
    <property type="match status" value="1"/>
</dbReference>
<dbReference type="SUPFAM" id="SSF47384">
    <property type="entry name" value="Homodimeric domain of signal transducing histidine kinase"/>
    <property type="match status" value="1"/>
</dbReference>
<dbReference type="Gene3D" id="3.30.565.10">
    <property type="entry name" value="Histidine kinase-like ATPase, C-terminal domain"/>
    <property type="match status" value="1"/>
</dbReference>
<feature type="signal peptide" evidence="7">
    <location>
        <begin position="1"/>
        <end position="33"/>
    </location>
</feature>
<dbReference type="InterPro" id="IPR004358">
    <property type="entry name" value="Sig_transdc_His_kin-like_C"/>
</dbReference>
<dbReference type="EC" id="2.7.13.3" evidence="2"/>
<dbReference type="InterPro" id="IPR011006">
    <property type="entry name" value="CheY-like_superfamily"/>
</dbReference>
<dbReference type="Gene3D" id="1.10.287.130">
    <property type="match status" value="1"/>
</dbReference>
<evidence type="ECO:0000256" key="4">
    <source>
        <dbReference type="PROSITE-ProRule" id="PRU00169"/>
    </source>
</evidence>
<feature type="transmembrane region" description="Helical" evidence="6">
    <location>
        <begin position="469"/>
        <end position="491"/>
    </location>
</feature>
<dbReference type="PANTHER" id="PTHR43065:SF42">
    <property type="entry name" value="TWO-COMPONENT SENSOR PPRA"/>
    <property type="match status" value="1"/>
</dbReference>
<evidence type="ECO:0000259" key="8">
    <source>
        <dbReference type="PROSITE" id="PS50109"/>
    </source>
</evidence>
<accession>A0ABX5XWI3</accession>
<dbReference type="SMART" id="SM00388">
    <property type="entry name" value="HisKA"/>
    <property type="match status" value="1"/>
</dbReference>